<dbReference type="Pfam" id="PF14079">
    <property type="entry name" value="DUF4260"/>
    <property type="match status" value="1"/>
</dbReference>
<evidence type="ECO:0000256" key="1">
    <source>
        <dbReference type="SAM" id="Phobius"/>
    </source>
</evidence>
<keyword evidence="1" id="KW-1133">Transmembrane helix</keyword>
<dbReference type="Proteomes" id="UP001315967">
    <property type="component" value="Chromosome"/>
</dbReference>
<proteinExistence type="predicted"/>
<sequence>MKPALIIKLEFLSLLALTIFGYWYFNYAWWPFFVFLLLPDILMLGYMINPKVGSLVYNLGHTLSIPTLIFMIFILQGNRLMIQIALIWMAHICADRFLGFGLKYPSDFKDTTIQRL</sequence>
<keyword evidence="3" id="KW-1185">Reference proteome</keyword>
<dbReference type="RefSeq" id="WP_313793239.1">
    <property type="nucleotide sequence ID" value="NZ_CP102453.1"/>
</dbReference>
<dbReference type="InterPro" id="IPR025356">
    <property type="entry name" value="DUF4260"/>
</dbReference>
<keyword evidence="1" id="KW-0472">Membrane</keyword>
<evidence type="ECO:0000313" key="3">
    <source>
        <dbReference type="Proteomes" id="UP001315967"/>
    </source>
</evidence>
<feature type="transmembrane region" description="Helical" evidence="1">
    <location>
        <begin position="55"/>
        <end position="74"/>
    </location>
</feature>
<keyword evidence="1" id="KW-0812">Transmembrane</keyword>
<protein>
    <submittedName>
        <fullName evidence="2">DUF4260 domain-containing protein</fullName>
    </submittedName>
</protein>
<gene>
    <name evidence="2" type="ORF">NRE15_12725</name>
</gene>
<feature type="transmembrane region" description="Helical" evidence="1">
    <location>
        <begin position="5"/>
        <end position="23"/>
    </location>
</feature>
<evidence type="ECO:0000313" key="2">
    <source>
        <dbReference type="EMBL" id="UUX33736.1"/>
    </source>
</evidence>
<reference evidence="2 3" key="1">
    <citation type="submission" date="2022-08" db="EMBL/GenBank/DDBJ databases">
        <title>Aerococcaceae sp. nov isolated from spoiled eye mask.</title>
        <authorList>
            <person name="Zhou G."/>
            <person name="Xie X.-B."/>
            <person name="Shi Q.-S."/>
            <person name="Wang Y.-S."/>
            <person name="Wen X."/>
            <person name="Peng H."/>
            <person name="Yang X.-J."/>
            <person name="Tao H.-B."/>
            <person name="Huang X.-M."/>
        </authorList>
    </citation>
    <scope>NUCLEOTIDE SEQUENCE [LARGE SCALE GENOMIC DNA]</scope>
    <source>
        <strain evidence="3">DM20194951</strain>
    </source>
</reference>
<name>A0ABY5P583_9LACT</name>
<accession>A0ABY5P583</accession>
<organism evidence="2 3">
    <name type="scientific">Fundicoccus culcitae</name>
    <dbReference type="NCBI Taxonomy" id="2969821"/>
    <lineage>
        <taxon>Bacteria</taxon>
        <taxon>Bacillati</taxon>
        <taxon>Bacillota</taxon>
        <taxon>Bacilli</taxon>
        <taxon>Lactobacillales</taxon>
        <taxon>Aerococcaceae</taxon>
        <taxon>Fundicoccus</taxon>
    </lineage>
</organism>
<dbReference type="EMBL" id="CP102453">
    <property type="protein sequence ID" value="UUX33736.1"/>
    <property type="molecule type" value="Genomic_DNA"/>
</dbReference>